<reference evidence="2" key="1">
    <citation type="journal article" date="2019" name="Int. J. Syst. Evol. Microbiol.">
        <title>The Global Catalogue of Microorganisms (GCM) 10K type strain sequencing project: providing services to taxonomists for standard genome sequencing and annotation.</title>
        <authorList>
            <consortium name="The Broad Institute Genomics Platform"/>
            <consortium name="The Broad Institute Genome Sequencing Center for Infectious Disease"/>
            <person name="Wu L."/>
            <person name="Ma J."/>
        </authorList>
    </citation>
    <scope>NUCLEOTIDE SEQUENCE [LARGE SCALE GENOMIC DNA]</scope>
    <source>
        <strain evidence="2">CGMCC 4.7106</strain>
    </source>
</reference>
<dbReference type="EMBL" id="JBHSNW010000031">
    <property type="protein sequence ID" value="MFC5821173.1"/>
    <property type="molecule type" value="Genomic_DNA"/>
</dbReference>
<dbReference type="GO" id="GO:0016740">
    <property type="term" value="F:transferase activity"/>
    <property type="evidence" value="ECO:0007669"/>
    <property type="project" value="UniProtKB-KW"/>
</dbReference>
<accession>A0ABW1C6B5</accession>
<sequence>MKRWGGAAVGYAGLTRPVELLDGMRVEDVFTSAERVRSSGRTLDHWAGRLAGKRAVLRLLGLPPTATHLGQVEILPLPTPACQADATCLDGHPPAVHLHADLARRTDPRGIRVSISHTGSHALAVALSSPHLPEDDRRGGVAGGVVLSSVRGSAERGGVVGALRLSPPAFWRGGAHG</sequence>
<evidence type="ECO:0000313" key="2">
    <source>
        <dbReference type="Proteomes" id="UP001596096"/>
    </source>
</evidence>
<dbReference type="Proteomes" id="UP001596096">
    <property type="component" value="Unassembled WGS sequence"/>
</dbReference>
<organism evidence="1 2">
    <name type="scientific">Nonomuraea harbinensis</name>
    <dbReference type="NCBI Taxonomy" id="1286938"/>
    <lineage>
        <taxon>Bacteria</taxon>
        <taxon>Bacillati</taxon>
        <taxon>Actinomycetota</taxon>
        <taxon>Actinomycetes</taxon>
        <taxon>Streptosporangiales</taxon>
        <taxon>Streptosporangiaceae</taxon>
        <taxon>Nonomuraea</taxon>
    </lineage>
</organism>
<evidence type="ECO:0000313" key="1">
    <source>
        <dbReference type="EMBL" id="MFC5821173.1"/>
    </source>
</evidence>
<proteinExistence type="predicted"/>
<protein>
    <submittedName>
        <fullName evidence="1">Phosphopantetheinyl transferase</fullName>
    </submittedName>
</protein>
<gene>
    <name evidence="1" type="ORF">ACFPUY_39295</name>
</gene>
<dbReference type="RefSeq" id="WP_219548592.1">
    <property type="nucleotide sequence ID" value="NZ_JAHKRN010000041.1"/>
</dbReference>
<comment type="caution">
    <text evidence="1">The sequence shown here is derived from an EMBL/GenBank/DDBJ whole genome shotgun (WGS) entry which is preliminary data.</text>
</comment>
<keyword evidence="2" id="KW-1185">Reference proteome</keyword>
<name>A0ABW1C6B5_9ACTN</name>
<keyword evidence="1" id="KW-0808">Transferase</keyword>